<comment type="caution">
    <text evidence="1">The sequence shown here is derived from an EMBL/GenBank/DDBJ whole genome shotgun (WGS) entry which is preliminary data.</text>
</comment>
<dbReference type="AlphaFoldDB" id="A0A0F9LK85"/>
<accession>A0A0F9LK85</accession>
<sequence>MLIQKNQRISMTLIEEIDIIKKKIDLREWVLEELTIFESKYGMTTKEFKEKWVSNEIPEPEDHKLLEEFLEWEGLSESLQNVENELKEIEKRIKES</sequence>
<organism evidence="1">
    <name type="scientific">marine sediment metagenome</name>
    <dbReference type="NCBI Taxonomy" id="412755"/>
    <lineage>
        <taxon>unclassified sequences</taxon>
        <taxon>metagenomes</taxon>
        <taxon>ecological metagenomes</taxon>
    </lineage>
</organism>
<name>A0A0F9LK85_9ZZZZ</name>
<dbReference type="EMBL" id="LAZR01006006">
    <property type="protein sequence ID" value="KKM95454.1"/>
    <property type="molecule type" value="Genomic_DNA"/>
</dbReference>
<gene>
    <name evidence="1" type="ORF">LCGC14_1188030</name>
</gene>
<reference evidence="1" key="1">
    <citation type="journal article" date="2015" name="Nature">
        <title>Complex archaea that bridge the gap between prokaryotes and eukaryotes.</title>
        <authorList>
            <person name="Spang A."/>
            <person name="Saw J.H."/>
            <person name="Jorgensen S.L."/>
            <person name="Zaremba-Niedzwiedzka K."/>
            <person name="Martijn J."/>
            <person name="Lind A.E."/>
            <person name="van Eijk R."/>
            <person name="Schleper C."/>
            <person name="Guy L."/>
            <person name="Ettema T.J."/>
        </authorList>
    </citation>
    <scope>NUCLEOTIDE SEQUENCE</scope>
</reference>
<protein>
    <submittedName>
        <fullName evidence="1">Uncharacterized protein</fullName>
    </submittedName>
</protein>
<proteinExistence type="predicted"/>
<evidence type="ECO:0000313" key="1">
    <source>
        <dbReference type="EMBL" id="KKM95454.1"/>
    </source>
</evidence>